<sequence>MATTLIQERDENGDMHDQDGNLRNAASQSCEPPQIDTSFQTSIEDRLRDMATTLIQERDENGDMHNQDGNLRNAASQRLDDQRDVISD</sequence>
<dbReference type="AlphaFoldDB" id="A0A8S9MW47"/>
<feature type="region of interest" description="Disordered" evidence="1">
    <location>
        <begin position="56"/>
        <end position="88"/>
    </location>
</feature>
<dbReference type="EMBL" id="QGKX02002183">
    <property type="protein sequence ID" value="KAF3488245.1"/>
    <property type="molecule type" value="Genomic_DNA"/>
</dbReference>
<reference evidence="2" key="1">
    <citation type="submission" date="2019-12" db="EMBL/GenBank/DDBJ databases">
        <title>Genome sequencing and annotation of Brassica cretica.</title>
        <authorList>
            <person name="Studholme D.J."/>
            <person name="Sarris P."/>
        </authorList>
    </citation>
    <scope>NUCLEOTIDE SEQUENCE</scope>
    <source>
        <strain evidence="2">PFS-109/04</strain>
        <tissue evidence="2">Leaf</tissue>
    </source>
</reference>
<feature type="compositionally biased region" description="Basic and acidic residues" evidence="1">
    <location>
        <begin position="56"/>
        <end position="66"/>
    </location>
</feature>
<accession>A0A8S9MW47</accession>
<feature type="compositionally biased region" description="Polar residues" evidence="1">
    <location>
        <begin position="24"/>
        <end position="36"/>
    </location>
</feature>
<feature type="compositionally biased region" description="Basic and acidic residues" evidence="1">
    <location>
        <begin position="7"/>
        <end position="20"/>
    </location>
</feature>
<evidence type="ECO:0000313" key="2">
    <source>
        <dbReference type="EMBL" id="KAF3488245.1"/>
    </source>
</evidence>
<feature type="compositionally biased region" description="Basic and acidic residues" evidence="1">
    <location>
        <begin position="78"/>
        <end position="88"/>
    </location>
</feature>
<dbReference type="Proteomes" id="UP000712600">
    <property type="component" value="Unassembled WGS sequence"/>
</dbReference>
<comment type="caution">
    <text evidence="2">The sequence shown here is derived from an EMBL/GenBank/DDBJ whole genome shotgun (WGS) entry which is preliminary data.</text>
</comment>
<gene>
    <name evidence="2" type="ORF">F2Q69_00052826</name>
</gene>
<name>A0A8S9MW47_BRACR</name>
<protein>
    <submittedName>
        <fullName evidence="2">Uncharacterized protein</fullName>
    </submittedName>
</protein>
<feature type="compositionally biased region" description="Polar residues" evidence="1">
    <location>
        <begin position="67"/>
        <end position="76"/>
    </location>
</feature>
<evidence type="ECO:0000256" key="1">
    <source>
        <dbReference type="SAM" id="MobiDB-lite"/>
    </source>
</evidence>
<evidence type="ECO:0000313" key="3">
    <source>
        <dbReference type="Proteomes" id="UP000712600"/>
    </source>
</evidence>
<proteinExistence type="predicted"/>
<organism evidence="2 3">
    <name type="scientific">Brassica cretica</name>
    <name type="common">Mustard</name>
    <dbReference type="NCBI Taxonomy" id="69181"/>
    <lineage>
        <taxon>Eukaryota</taxon>
        <taxon>Viridiplantae</taxon>
        <taxon>Streptophyta</taxon>
        <taxon>Embryophyta</taxon>
        <taxon>Tracheophyta</taxon>
        <taxon>Spermatophyta</taxon>
        <taxon>Magnoliopsida</taxon>
        <taxon>eudicotyledons</taxon>
        <taxon>Gunneridae</taxon>
        <taxon>Pentapetalae</taxon>
        <taxon>rosids</taxon>
        <taxon>malvids</taxon>
        <taxon>Brassicales</taxon>
        <taxon>Brassicaceae</taxon>
        <taxon>Brassiceae</taxon>
        <taxon>Brassica</taxon>
    </lineage>
</organism>
<feature type="region of interest" description="Disordered" evidence="1">
    <location>
        <begin position="1"/>
        <end position="36"/>
    </location>
</feature>